<keyword evidence="3" id="KW-1185">Reference proteome</keyword>
<evidence type="ECO:0000313" key="3">
    <source>
        <dbReference type="Proteomes" id="UP000002220"/>
    </source>
</evidence>
<evidence type="ECO:0000313" key="2">
    <source>
        <dbReference type="EMBL" id="ADG69372.1"/>
    </source>
</evidence>
<dbReference type="HOGENOM" id="CLU_2618977_0_0_0"/>
<sequence>MGGREEMNSEVSREAAEAGRAEGGKAGRKKGTESVVKVGIKKRGWGQTSSFAPRSFGVSSEERTECIRAGEIEGPGGG</sequence>
<dbReference type="STRING" id="521674.Plim_3559"/>
<protein>
    <submittedName>
        <fullName evidence="2">Uncharacterized protein</fullName>
    </submittedName>
</protein>
<proteinExistence type="predicted"/>
<dbReference type="EMBL" id="CP001744">
    <property type="protein sequence ID" value="ADG69372.1"/>
    <property type="molecule type" value="Genomic_DNA"/>
</dbReference>
<dbReference type="AlphaFoldDB" id="D5SVL2"/>
<feature type="compositionally biased region" description="Basic and acidic residues" evidence="1">
    <location>
        <begin position="60"/>
        <end position="71"/>
    </location>
</feature>
<feature type="region of interest" description="Disordered" evidence="1">
    <location>
        <begin position="1"/>
        <end position="33"/>
    </location>
</feature>
<dbReference type="Proteomes" id="UP000002220">
    <property type="component" value="Chromosome"/>
</dbReference>
<evidence type="ECO:0000256" key="1">
    <source>
        <dbReference type="SAM" id="MobiDB-lite"/>
    </source>
</evidence>
<name>D5SVL2_PLAL2</name>
<gene>
    <name evidence="2" type="ordered locus">Plim_3559</name>
</gene>
<feature type="region of interest" description="Disordered" evidence="1">
    <location>
        <begin position="46"/>
        <end position="78"/>
    </location>
</feature>
<dbReference type="KEGG" id="plm:Plim_3559"/>
<accession>D5SVL2</accession>
<feature type="compositionally biased region" description="Basic and acidic residues" evidence="1">
    <location>
        <begin position="1"/>
        <end position="25"/>
    </location>
</feature>
<organism evidence="2 3">
    <name type="scientific">Planctopirus limnophila (strain ATCC 43296 / DSM 3776 / IFAM 1008 / Mu 290)</name>
    <name type="common">Planctomyces limnophilus</name>
    <dbReference type="NCBI Taxonomy" id="521674"/>
    <lineage>
        <taxon>Bacteria</taxon>
        <taxon>Pseudomonadati</taxon>
        <taxon>Planctomycetota</taxon>
        <taxon>Planctomycetia</taxon>
        <taxon>Planctomycetales</taxon>
        <taxon>Planctomycetaceae</taxon>
        <taxon>Planctopirus</taxon>
    </lineage>
</organism>
<reference evidence="2 3" key="1">
    <citation type="journal article" date="2010" name="Stand. Genomic Sci.">
        <title>Complete genome sequence of Planctomyces limnophilus type strain (Mu 290).</title>
        <authorList>
            <person name="Labutti K."/>
            <person name="Sikorski J."/>
            <person name="Schneider S."/>
            <person name="Nolan M."/>
            <person name="Lucas S."/>
            <person name="Glavina Del Rio T."/>
            <person name="Tice H."/>
            <person name="Cheng J.F."/>
            <person name="Goodwin L."/>
            <person name="Pitluck S."/>
            <person name="Liolios K."/>
            <person name="Ivanova N."/>
            <person name="Mavromatis K."/>
            <person name="Mikhailova N."/>
            <person name="Pati A."/>
            <person name="Chen A."/>
            <person name="Palaniappan K."/>
            <person name="Land M."/>
            <person name="Hauser L."/>
            <person name="Chang Y.J."/>
            <person name="Jeffries C.D."/>
            <person name="Tindall B.J."/>
            <person name="Rohde M."/>
            <person name="Goker M."/>
            <person name="Woyke T."/>
            <person name="Bristow J."/>
            <person name="Eisen J.A."/>
            <person name="Markowitz V."/>
            <person name="Hugenholtz P."/>
            <person name="Kyrpides N.C."/>
            <person name="Klenk H.P."/>
            <person name="Lapidus A."/>
        </authorList>
    </citation>
    <scope>NUCLEOTIDE SEQUENCE [LARGE SCALE GENOMIC DNA]</scope>
    <source>
        <strain evidence="3">ATCC 43296 / DSM 3776 / IFAM 1008 / 290</strain>
    </source>
</reference>